<dbReference type="GO" id="GO:0015666">
    <property type="term" value="F:restriction endodeoxyribonuclease activity"/>
    <property type="evidence" value="ECO:0007669"/>
    <property type="project" value="TreeGrafter"/>
</dbReference>
<keyword evidence="1" id="KW-0812">Transmembrane</keyword>
<name>A0A075R0H7_BRELA</name>
<evidence type="ECO:0000256" key="1">
    <source>
        <dbReference type="SAM" id="Phobius"/>
    </source>
</evidence>
<keyword evidence="3" id="KW-0255">Endonuclease</keyword>
<dbReference type="HOGENOM" id="CLU_101688_0_1_9"/>
<dbReference type="KEGG" id="blr:BRLA_c005830"/>
<dbReference type="GO" id="GO:0009307">
    <property type="term" value="P:DNA restriction-modification system"/>
    <property type="evidence" value="ECO:0007669"/>
    <property type="project" value="InterPro"/>
</dbReference>
<accession>A0A075R0H7</accession>
<dbReference type="STRING" id="1042163.BRLA_c005830"/>
<feature type="transmembrane region" description="Helical" evidence="1">
    <location>
        <begin position="6"/>
        <end position="25"/>
    </location>
</feature>
<dbReference type="InterPro" id="IPR011856">
    <property type="entry name" value="tRNA_endonuc-like_dom_sf"/>
</dbReference>
<keyword evidence="1" id="KW-1133">Transmembrane helix</keyword>
<dbReference type="InterPro" id="IPR052906">
    <property type="entry name" value="Type_IV_Methyl-Rstrct_Enzyme"/>
</dbReference>
<evidence type="ECO:0000313" key="4">
    <source>
        <dbReference type="Proteomes" id="UP000005850"/>
    </source>
</evidence>
<dbReference type="Pfam" id="PF04471">
    <property type="entry name" value="Mrr_cat"/>
    <property type="match status" value="1"/>
</dbReference>
<keyword evidence="4" id="KW-1185">Reference proteome</keyword>
<dbReference type="InterPro" id="IPR011335">
    <property type="entry name" value="Restrct_endonuc-II-like"/>
</dbReference>
<organism evidence="3 4">
    <name type="scientific">Brevibacillus laterosporus LMG 15441</name>
    <dbReference type="NCBI Taxonomy" id="1042163"/>
    <lineage>
        <taxon>Bacteria</taxon>
        <taxon>Bacillati</taxon>
        <taxon>Bacillota</taxon>
        <taxon>Bacilli</taxon>
        <taxon>Bacillales</taxon>
        <taxon>Paenibacillaceae</taxon>
        <taxon>Brevibacillus</taxon>
    </lineage>
</organism>
<gene>
    <name evidence="3" type="ORF">BRLA_c005830</name>
</gene>
<dbReference type="SUPFAM" id="SSF52980">
    <property type="entry name" value="Restriction endonuclease-like"/>
    <property type="match status" value="1"/>
</dbReference>
<dbReference type="InterPro" id="IPR007560">
    <property type="entry name" value="Restrct_endonuc_IV_Mrr"/>
</dbReference>
<keyword evidence="1" id="KW-0472">Membrane</keyword>
<evidence type="ECO:0000259" key="2">
    <source>
        <dbReference type="Pfam" id="PF04471"/>
    </source>
</evidence>
<dbReference type="eggNOG" id="COG1787">
    <property type="taxonomic scope" value="Bacteria"/>
</dbReference>
<dbReference type="PANTHER" id="PTHR30015:SF6">
    <property type="entry name" value="SLL1429 PROTEIN"/>
    <property type="match status" value="1"/>
</dbReference>
<keyword evidence="3" id="KW-0378">Hydrolase</keyword>
<dbReference type="EMBL" id="CP007806">
    <property type="protein sequence ID" value="AIG24941.1"/>
    <property type="molecule type" value="Genomic_DNA"/>
</dbReference>
<dbReference type="PANTHER" id="PTHR30015">
    <property type="entry name" value="MRR RESTRICTION SYSTEM PROTEIN"/>
    <property type="match status" value="1"/>
</dbReference>
<dbReference type="Gene3D" id="3.40.1350.10">
    <property type="match status" value="1"/>
</dbReference>
<proteinExistence type="predicted"/>
<dbReference type="RefSeq" id="WP_003335588.1">
    <property type="nucleotide sequence ID" value="NZ_CP007806.1"/>
</dbReference>
<sequence>MEWMFFLLLILIIGVVIFLKFGSFLKKSPNTRQITNDIDPLSIDIHDIDNMLDGSEFEIYLYRLFHALGYKEVYKTVGSRDFGADLVFTDRSGVRNVVQAKRYKIDNLVGISGVQEVYSSMRFYKAKKSILIATSTYTDSCETLAGINHVKLLDRTDLISIIVAFKQGDLEKAKNIIEAEPRVILDSWTDYTDSSREMKKDKRAEKLIRGI</sequence>
<feature type="domain" description="Restriction endonuclease type IV Mrr" evidence="2">
    <location>
        <begin position="52"/>
        <end position="161"/>
    </location>
</feature>
<evidence type="ECO:0000313" key="3">
    <source>
        <dbReference type="EMBL" id="AIG24941.1"/>
    </source>
</evidence>
<protein>
    <submittedName>
        <fullName evidence="3">Restriction endonuclease</fullName>
    </submittedName>
</protein>
<dbReference type="Proteomes" id="UP000005850">
    <property type="component" value="Chromosome"/>
</dbReference>
<dbReference type="AlphaFoldDB" id="A0A075R0H7"/>
<reference evidence="3 4" key="1">
    <citation type="journal article" date="2011" name="J. Bacteriol.">
        <title>Genome sequence of Brevibacillus laterosporus LMG 15441, a pathogen of invertebrates.</title>
        <authorList>
            <person name="Djukic M."/>
            <person name="Poehlein A."/>
            <person name="Thurmer A."/>
            <person name="Daniel R."/>
        </authorList>
    </citation>
    <scope>NUCLEOTIDE SEQUENCE [LARGE SCALE GENOMIC DNA]</scope>
    <source>
        <strain evidence="3 4">LMG 15441</strain>
    </source>
</reference>
<dbReference type="GO" id="GO:0003677">
    <property type="term" value="F:DNA binding"/>
    <property type="evidence" value="ECO:0007669"/>
    <property type="project" value="InterPro"/>
</dbReference>
<keyword evidence="3" id="KW-0540">Nuclease</keyword>